<gene>
    <name evidence="6" type="primary">drrA2</name>
    <name evidence="6" type="ORF">CCHOA_08335</name>
</gene>
<dbReference type="InterPro" id="IPR017871">
    <property type="entry name" value="ABC_transporter-like_CS"/>
</dbReference>
<dbReference type="EC" id="3.6.3.-" evidence="6"/>
<keyword evidence="7" id="KW-1185">Reference proteome</keyword>
<dbReference type="EMBL" id="CP033896">
    <property type="protein sequence ID" value="AZA14056.1"/>
    <property type="molecule type" value="Genomic_DNA"/>
</dbReference>
<evidence type="ECO:0000256" key="4">
    <source>
        <dbReference type="SAM" id="MobiDB-lite"/>
    </source>
</evidence>
<organism evidence="6 7">
    <name type="scientific">Corynebacterium choanae</name>
    <dbReference type="NCBI Taxonomy" id="1862358"/>
    <lineage>
        <taxon>Bacteria</taxon>
        <taxon>Bacillati</taxon>
        <taxon>Actinomycetota</taxon>
        <taxon>Actinomycetes</taxon>
        <taxon>Mycobacteriales</taxon>
        <taxon>Corynebacteriaceae</taxon>
        <taxon>Corynebacterium</taxon>
    </lineage>
</organism>
<dbReference type="InterPro" id="IPR051782">
    <property type="entry name" value="ABC_Transporter_VariousFunc"/>
</dbReference>
<accession>A0A3G6J7T9</accession>
<evidence type="ECO:0000313" key="6">
    <source>
        <dbReference type="EMBL" id="AZA14056.1"/>
    </source>
</evidence>
<dbReference type="PROSITE" id="PS00211">
    <property type="entry name" value="ABC_TRANSPORTER_1"/>
    <property type="match status" value="1"/>
</dbReference>
<feature type="domain" description="ABC transporter" evidence="5">
    <location>
        <begin position="12"/>
        <end position="243"/>
    </location>
</feature>
<dbReference type="CDD" id="cd03230">
    <property type="entry name" value="ABC_DR_subfamily_A"/>
    <property type="match status" value="1"/>
</dbReference>
<evidence type="ECO:0000259" key="5">
    <source>
        <dbReference type="PROSITE" id="PS50893"/>
    </source>
</evidence>
<protein>
    <submittedName>
        <fullName evidence="6">Daunorubicin/doxorubicin resistance ATP-binding protein DrrA</fullName>
        <ecNumber evidence="6">3.6.3.-</ecNumber>
    </submittedName>
</protein>
<dbReference type="Gene3D" id="3.40.50.300">
    <property type="entry name" value="P-loop containing nucleotide triphosphate hydrolases"/>
    <property type="match status" value="1"/>
</dbReference>
<reference evidence="6 7" key="1">
    <citation type="submission" date="2018-11" db="EMBL/GenBank/DDBJ databases">
        <authorList>
            <person name="Kleinhagauer T."/>
            <person name="Glaeser S.P."/>
            <person name="Spergser J."/>
            <person name="Ruckert C."/>
            <person name="Kaempfer P."/>
            <person name="Busse H.-J."/>
        </authorList>
    </citation>
    <scope>NUCLEOTIDE SEQUENCE [LARGE SCALE GENOMIC DNA]</scope>
    <source>
        <strain evidence="6 7">200CH</strain>
    </source>
</reference>
<proteinExistence type="predicted"/>
<dbReference type="InterPro" id="IPR003593">
    <property type="entry name" value="AAA+_ATPase"/>
</dbReference>
<keyword evidence="1" id="KW-0813">Transport</keyword>
<evidence type="ECO:0000256" key="3">
    <source>
        <dbReference type="ARBA" id="ARBA00022840"/>
    </source>
</evidence>
<keyword evidence="3 6" id="KW-0067">ATP-binding</keyword>
<feature type="region of interest" description="Disordered" evidence="4">
    <location>
        <begin position="259"/>
        <end position="284"/>
    </location>
</feature>
<dbReference type="PROSITE" id="PS50893">
    <property type="entry name" value="ABC_TRANSPORTER_2"/>
    <property type="match status" value="1"/>
</dbReference>
<sequence length="284" mass="29920">MTGNIDPGSPVLVWDQVSKQFGDKLAVSKLSLSIPRGSFFGIVGPNGAGKTTAITIACGLLEPDSGRVFLHGHDVWNGGDIAAKQSYGLLADGLEVFDRLTGEEYLSYLGRLRGLDEATIAARSGSLLGALGLNDAASKMIVDYSAGMRKKILLAGAMLHRPQLLVLDEPLEAVDPVSADTIKKILHRFVAGGGTVVISSHVMELVETICDHVALIADGQVAVAGTLDEVRQGRTLAQTFVDTVGAGALEEQTLDWLDKSANGHDQSPSAGRVLPQTHTRGTDE</sequence>
<dbReference type="Pfam" id="PF00005">
    <property type="entry name" value="ABC_tran"/>
    <property type="match status" value="1"/>
</dbReference>
<keyword evidence="6" id="KW-0378">Hydrolase</keyword>
<dbReference type="PANTHER" id="PTHR42939:SF1">
    <property type="entry name" value="ABC TRANSPORTER ATP-BINDING PROTEIN ALBC-RELATED"/>
    <property type="match status" value="1"/>
</dbReference>
<dbReference type="GO" id="GO:0016887">
    <property type="term" value="F:ATP hydrolysis activity"/>
    <property type="evidence" value="ECO:0007669"/>
    <property type="project" value="InterPro"/>
</dbReference>
<dbReference type="OrthoDB" id="9804819at2"/>
<evidence type="ECO:0000256" key="2">
    <source>
        <dbReference type="ARBA" id="ARBA00022741"/>
    </source>
</evidence>
<dbReference type="PANTHER" id="PTHR42939">
    <property type="entry name" value="ABC TRANSPORTER ATP-BINDING PROTEIN ALBC-RELATED"/>
    <property type="match status" value="1"/>
</dbReference>
<dbReference type="SMART" id="SM00382">
    <property type="entry name" value="AAA"/>
    <property type="match status" value="1"/>
</dbReference>
<name>A0A3G6J7T9_9CORY</name>
<evidence type="ECO:0000256" key="1">
    <source>
        <dbReference type="ARBA" id="ARBA00022448"/>
    </source>
</evidence>
<dbReference type="AlphaFoldDB" id="A0A3G6J7T9"/>
<evidence type="ECO:0000313" key="7">
    <source>
        <dbReference type="Proteomes" id="UP000269019"/>
    </source>
</evidence>
<dbReference type="InterPro" id="IPR027417">
    <property type="entry name" value="P-loop_NTPase"/>
</dbReference>
<dbReference type="GO" id="GO:0005524">
    <property type="term" value="F:ATP binding"/>
    <property type="evidence" value="ECO:0007669"/>
    <property type="project" value="UniProtKB-KW"/>
</dbReference>
<dbReference type="SUPFAM" id="SSF52540">
    <property type="entry name" value="P-loop containing nucleoside triphosphate hydrolases"/>
    <property type="match status" value="1"/>
</dbReference>
<keyword evidence="2" id="KW-0547">Nucleotide-binding</keyword>
<dbReference type="RefSeq" id="WP_123928958.1">
    <property type="nucleotide sequence ID" value="NZ_CP033896.1"/>
</dbReference>
<dbReference type="KEGG" id="ccho:CCHOA_08335"/>
<dbReference type="InterPro" id="IPR003439">
    <property type="entry name" value="ABC_transporter-like_ATP-bd"/>
</dbReference>
<dbReference type="Proteomes" id="UP000269019">
    <property type="component" value="Chromosome"/>
</dbReference>